<evidence type="ECO:0000256" key="8">
    <source>
        <dbReference type="ARBA" id="ARBA00022679"/>
    </source>
</evidence>
<evidence type="ECO:0000256" key="6">
    <source>
        <dbReference type="ARBA" id="ARBA00022553"/>
    </source>
</evidence>
<dbReference type="GO" id="GO:0005634">
    <property type="term" value="C:nucleus"/>
    <property type="evidence" value="ECO:0007669"/>
    <property type="project" value="TreeGrafter"/>
</dbReference>
<dbReference type="PROSITE" id="PS00107">
    <property type="entry name" value="PROTEIN_KINASE_ATP"/>
    <property type="match status" value="1"/>
</dbReference>
<comment type="similarity">
    <text evidence="2">Belongs to the protein kinase superfamily. CMGC Ser/Thr protein kinase family. CDC2/CDKX subfamily.</text>
</comment>
<accession>S7NR90</accession>
<evidence type="ECO:0000313" key="18">
    <source>
        <dbReference type="Proteomes" id="UP000052978"/>
    </source>
</evidence>
<evidence type="ECO:0000256" key="13">
    <source>
        <dbReference type="ARBA" id="ARBA00047811"/>
    </source>
</evidence>
<dbReference type="EC" id="2.7.11.22" evidence="3"/>
<keyword evidence="11 15" id="KW-0067">ATP-binding</keyword>
<organism evidence="17 18">
    <name type="scientific">Myotis brandtii</name>
    <name type="common">Brandt's bat</name>
    <dbReference type="NCBI Taxonomy" id="109478"/>
    <lineage>
        <taxon>Eukaryota</taxon>
        <taxon>Metazoa</taxon>
        <taxon>Chordata</taxon>
        <taxon>Craniata</taxon>
        <taxon>Vertebrata</taxon>
        <taxon>Euteleostomi</taxon>
        <taxon>Mammalia</taxon>
        <taxon>Eutheria</taxon>
        <taxon>Laurasiatheria</taxon>
        <taxon>Chiroptera</taxon>
        <taxon>Yangochiroptera</taxon>
        <taxon>Vespertilionidae</taxon>
        <taxon>Myotis</taxon>
    </lineage>
</organism>
<feature type="domain" description="Protein kinase" evidence="16">
    <location>
        <begin position="1"/>
        <end position="246"/>
    </location>
</feature>
<dbReference type="PROSITE" id="PS50011">
    <property type="entry name" value="PROTEIN_KINASE_DOM"/>
    <property type="match status" value="1"/>
</dbReference>
<dbReference type="GO" id="GO:0010389">
    <property type="term" value="P:regulation of G2/M transition of mitotic cell cycle"/>
    <property type="evidence" value="ECO:0007669"/>
    <property type="project" value="TreeGrafter"/>
</dbReference>
<dbReference type="SMART" id="SM00220">
    <property type="entry name" value="S_TKc"/>
    <property type="match status" value="1"/>
</dbReference>
<dbReference type="GO" id="GO:0051301">
    <property type="term" value="P:cell division"/>
    <property type="evidence" value="ECO:0007669"/>
    <property type="project" value="UniProtKB-KW"/>
</dbReference>
<keyword evidence="6" id="KW-0597">Phosphoprotein</keyword>
<feature type="binding site" evidence="15">
    <location>
        <position position="35"/>
    </location>
    <ligand>
        <name>ATP</name>
        <dbReference type="ChEBI" id="CHEBI:30616"/>
    </ligand>
</feature>
<keyword evidence="4" id="KW-0963">Cytoplasm</keyword>
<evidence type="ECO:0000256" key="14">
    <source>
        <dbReference type="ARBA" id="ARBA00048367"/>
    </source>
</evidence>
<evidence type="ECO:0000256" key="9">
    <source>
        <dbReference type="ARBA" id="ARBA00022741"/>
    </source>
</evidence>
<dbReference type="Gene3D" id="1.10.510.10">
    <property type="entry name" value="Transferase(Phosphotransferase) domain 1"/>
    <property type="match status" value="1"/>
</dbReference>
<keyword evidence="8" id="KW-0808">Transferase</keyword>
<dbReference type="GO" id="GO:0000082">
    <property type="term" value="P:G1/S transition of mitotic cell cycle"/>
    <property type="evidence" value="ECO:0007669"/>
    <property type="project" value="TreeGrafter"/>
</dbReference>
<dbReference type="PANTHER" id="PTHR24056:SF129">
    <property type="entry name" value="CYCLIN-DEPENDENT KINASE 4"/>
    <property type="match status" value="1"/>
</dbReference>
<dbReference type="GO" id="GO:0000307">
    <property type="term" value="C:cyclin-dependent protein kinase holoenzyme complex"/>
    <property type="evidence" value="ECO:0007669"/>
    <property type="project" value="TreeGrafter"/>
</dbReference>
<name>S7NR90_MYOBR</name>
<comment type="catalytic activity">
    <reaction evidence="13">
        <text>L-threonyl-[protein] + ATP = O-phospho-L-threonyl-[protein] + ADP + H(+)</text>
        <dbReference type="Rhea" id="RHEA:46608"/>
        <dbReference type="Rhea" id="RHEA-COMP:11060"/>
        <dbReference type="Rhea" id="RHEA-COMP:11605"/>
        <dbReference type="ChEBI" id="CHEBI:15378"/>
        <dbReference type="ChEBI" id="CHEBI:30013"/>
        <dbReference type="ChEBI" id="CHEBI:30616"/>
        <dbReference type="ChEBI" id="CHEBI:61977"/>
        <dbReference type="ChEBI" id="CHEBI:456216"/>
        <dbReference type="EC" id="2.7.11.22"/>
    </reaction>
</comment>
<reference evidence="17 18" key="1">
    <citation type="journal article" date="2013" name="Nat. Commun.">
        <title>Genome analysis reveals insights into physiology and longevity of the Brandt's bat Myotis brandtii.</title>
        <authorList>
            <person name="Seim I."/>
            <person name="Fang X."/>
            <person name="Xiong Z."/>
            <person name="Lobanov A.V."/>
            <person name="Huang Z."/>
            <person name="Ma S."/>
            <person name="Feng Y."/>
            <person name="Turanov A.A."/>
            <person name="Zhu Y."/>
            <person name="Lenz T.L."/>
            <person name="Gerashchenko M.V."/>
            <person name="Fan D."/>
            <person name="Hee Yim S."/>
            <person name="Yao X."/>
            <person name="Jordan D."/>
            <person name="Xiong Y."/>
            <person name="Ma Y."/>
            <person name="Lyapunov A.N."/>
            <person name="Chen G."/>
            <person name="Kulakova O.I."/>
            <person name="Sun Y."/>
            <person name="Lee S.G."/>
            <person name="Bronson R.T."/>
            <person name="Moskalev A.A."/>
            <person name="Sunyaev S.R."/>
            <person name="Zhang G."/>
            <person name="Krogh A."/>
            <person name="Wang J."/>
            <person name="Gladyshev V.N."/>
        </authorList>
    </citation>
    <scope>NUCLEOTIDE SEQUENCE [LARGE SCALE GENOMIC DNA]</scope>
</reference>
<evidence type="ECO:0000256" key="5">
    <source>
        <dbReference type="ARBA" id="ARBA00022527"/>
    </source>
</evidence>
<protein>
    <recommendedName>
        <fullName evidence="3">cyclin-dependent kinase</fullName>
        <ecNumber evidence="3">2.7.11.22</ecNumber>
    </recommendedName>
</protein>
<evidence type="ECO:0000256" key="7">
    <source>
        <dbReference type="ARBA" id="ARBA00022618"/>
    </source>
</evidence>
<evidence type="ECO:0000256" key="4">
    <source>
        <dbReference type="ARBA" id="ARBA00022490"/>
    </source>
</evidence>
<comment type="catalytic activity">
    <reaction evidence="14">
        <text>L-seryl-[protein] + ATP = O-phospho-L-seryl-[protein] + ADP + H(+)</text>
        <dbReference type="Rhea" id="RHEA:17989"/>
        <dbReference type="Rhea" id="RHEA-COMP:9863"/>
        <dbReference type="Rhea" id="RHEA-COMP:11604"/>
        <dbReference type="ChEBI" id="CHEBI:15378"/>
        <dbReference type="ChEBI" id="CHEBI:29999"/>
        <dbReference type="ChEBI" id="CHEBI:30616"/>
        <dbReference type="ChEBI" id="CHEBI:83421"/>
        <dbReference type="ChEBI" id="CHEBI:456216"/>
        <dbReference type="EC" id="2.7.11.22"/>
    </reaction>
</comment>
<evidence type="ECO:0000313" key="17">
    <source>
        <dbReference type="EMBL" id="EPQ19741.1"/>
    </source>
</evidence>
<keyword evidence="5" id="KW-0723">Serine/threonine-protein kinase</keyword>
<dbReference type="GO" id="GO:0010468">
    <property type="term" value="P:regulation of gene expression"/>
    <property type="evidence" value="ECO:0007669"/>
    <property type="project" value="TreeGrafter"/>
</dbReference>
<dbReference type="GO" id="GO:0030332">
    <property type="term" value="F:cyclin binding"/>
    <property type="evidence" value="ECO:0007669"/>
    <property type="project" value="TreeGrafter"/>
</dbReference>
<dbReference type="EMBL" id="KE164719">
    <property type="protein sequence ID" value="EPQ19741.1"/>
    <property type="molecule type" value="Genomic_DNA"/>
</dbReference>
<comment type="subcellular location">
    <subcellularLocation>
        <location evidence="1">Cytoplasm</location>
    </subcellularLocation>
</comment>
<dbReference type="Gene3D" id="3.30.200.20">
    <property type="entry name" value="Phosphorylase Kinase, domain 1"/>
    <property type="match status" value="1"/>
</dbReference>
<dbReference type="InterPro" id="IPR000719">
    <property type="entry name" value="Prot_kinase_dom"/>
</dbReference>
<evidence type="ECO:0000256" key="15">
    <source>
        <dbReference type="PROSITE-ProRule" id="PRU10141"/>
    </source>
</evidence>
<dbReference type="GO" id="GO:0005737">
    <property type="term" value="C:cytoplasm"/>
    <property type="evidence" value="ECO:0007669"/>
    <property type="project" value="UniProtKB-SubCell"/>
</dbReference>
<keyword evidence="12" id="KW-0131">Cell cycle</keyword>
<dbReference type="Pfam" id="PF00069">
    <property type="entry name" value="Pkinase"/>
    <property type="match status" value="2"/>
</dbReference>
<dbReference type="GO" id="GO:0005524">
    <property type="term" value="F:ATP binding"/>
    <property type="evidence" value="ECO:0007669"/>
    <property type="project" value="UniProtKB-UniRule"/>
</dbReference>
<gene>
    <name evidence="17" type="ORF">D623_10012906</name>
</gene>
<dbReference type="SUPFAM" id="SSF56112">
    <property type="entry name" value="Protein kinase-like (PK-like)"/>
    <property type="match status" value="2"/>
</dbReference>
<evidence type="ECO:0000256" key="1">
    <source>
        <dbReference type="ARBA" id="ARBA00004496"/>
    </source>
</evidence>
<keyword evidence="7" id="KW-0132">Cell division</keyword>
<dbReference type="AlphaFoldDB" id="S7NR90"/>
<dbReference type="InterPro" id="IPR050108">
    <property type="entry name" value="CDK"/>
</dbReference>
<keyword evidence="10 17" id="KW-0418">Kinase</keyword>
<dbReference type="PANTHER" id="PTHR24056">
    <property type="entry name" value="CELL DIVISION PROTEIN KINASE"/>
    <property type="match status" value="1"/>
</dbReference>
<dbReference type="GO" id="GO:0007165">
    <property type="term" value="P:signal transduction"/>
    <property type="evidence" value="ECO:0007669"/>
    <property type="project" value="TreeGrafter"/>
</dbReference>
<dbReference type="InterPro" id="IPR011009">
    <property type="entry name" value="Kinase-like_dom_sf"/>
</dbReference>
<evidence type="ECO:0000256" key="12">
    <source>
        <dbReference type="ARBA" id="ARBA00023306"/>
    </source>
</evidence>
<evidence type="ECO:0000256" key="11">
    <source>
        <dbReference type="ARBA" id="ARBA00022840"/>
    </source>
</evidence>
<evidence type="ECO:0000256" key="10">
    <source>
        <dbReference type="ARBA" id="ARBA00022777"/>
    </source>
</evidence>
<evidence type="ECO:0000256" key="3">
    <source>
        <dbReference type="ARBA" id="ARBA00012425"/>
    </source>
</evidence>
<evidence type="ECO:0000259" key="16">
    <source>
        <dbReference type="PROSITE" id="PS50011"/>
    </source>
</evidence>
<evidence type="ECO:0000256" key="2">
    <source>
        <dbReference type="ARBA" id="ARBA00006485"/>
    </source>
</evidence>
<proteinExistence type="inferred from homology"/>
<dbReference type="FunFam" id="3.30.200.20:FF:000124">
    <property type="entry name" value="Cyclin-dependent kinase 4"/>
    <property type="match status" value="1"/>
</dbReference>
<dbReference type="InterPro" id="IPR017441">
    <property type="entry name" value="Protein_kinase_ATP_BS"/>
</dbReference>
<sequence length="254" mass="28160">MATPRYEPVAEIGVGAYGTVYKARDPHSGHFVALKSVRVPNGGGAGGGLPISTVREVALLRRLEASEHPDVVRLVDVCATARTDRENKLQCSPRPEAREYSGDKQWDSQAGLARIYSYQMALTPVVVTLWYRAPEVLLQSTYATPVDLWSVGCIFAEMFRRKPLFCGNSEADQLGKIFDLIGLPPEEDWPRDVSLPRGAFPPRGPCPVQSVIPEMEKSGAQLLLEMLTFNPHKRISAFRALQHSYLQKEEGNPE</sequence>
<dbReference type="Proteomes" id="UP000052978">
    <property type="component" value="Unassembled WGS sequence"/>
</dbReference>
<keyword evidence="9 15" id="KW-0547">Nucleotide-binding</keyword>
<dbReference type="GO" id="GO:0004693">
    <property type="term" value="F:cyclin-dependent protein serine/threonine kinase activity"/>
    <property type="evidence" value="ECO:0007669"/>
    <property type="project" value="UniProtKB-EC"/>
</dbReference>
<keyword evidence="18" id="KW-1185">Reference proteome</keyword>